<dbReference type="PANTHER" id="PTHR43071:SF1">
    <property type="entry name" value="2-AMINO-4-HYDROXY-6-HYDROXYMETHYLDIHYDROPTERIDINE PYROPHOSPHOKINASE"/>
    <property type="match status" value="1"/>
</dbReference>
<dbReference type="InterPro" id="IPR036291">
    <property type="entry name" value="NAD(P)-bd_dom_sf"/>
</dbReference>
<evidence type="ECO:0000256" key="11">
    <source>
        <dbReference type="ARBA" id="ARBA00029766"/>
    </source>
</evidence>
<dbReference type="NCBIfam" id="TIGR01498">
    <property type="entry name" value="folK"/>
    <property type="match status" value="1"/>
</dbReference>
<dbReference type="GO" id="GO:0003848">
    <property type="term" value="F:2-amino-4-hydroxy-6-hydroxymethyldihydropteridine diphosphokinase activity"/>
    <property type="evidence" value="ECO:0007669"/>
    <property type="project" value="UniProtKB-EC"/>
</dbReference>
<dbReference type="CDD" id="cd00483">
    <property type="entry name" value="HPPK"/>
    <property type="match status" value="1"/>
</dbReference>
<comment type="pathway">
    <text evidence="1">Cofactor biosynthesis; tetrahydrofolate biosynthesis; 2-amino-4-hydroxy-6-hydroxymethyl-7,8-dihydropteridine diphosphate from 7,8-dihydroneopterin triphosphate: step 4/4.</text>
</comment>
<dbReference type="Gene3D" id="3.30.70.560">
    <property type="entry name" value="7,8-Dihydro-6-hydroxymethylpterin-pyrophosphokinase HPPK"/>
    <property type="match status" value="1"/>
</dbReference>
<protein>
    <recommendedName>
        <fullName evidence="4">2-amino-4-hydroxy-6-hydroxymethyldihydropteridine pyrophosphokinase</fullName>
        <ecNumber evidence="3">2.7.6.3</ecNumber>
    </recommendedName>
    <alternativeName>
        <fullName evidence="11">6-hydroxymethyl-7,8-dihydropterin pyrophosphokinase</fullName>
    </alternativeName>
    <alternativeName>
        <fullName evidence="12">7,8-dihydro-6-hydroxymethylpterin-pyrophosphokinase</fullName>
    </alternativeName>
</protein>
<keyword evidence="6" id="KW-0547">Nucleotide-binding</keyword>
<dbReference type="Pfam" id="PF13561">
    <property type="entry name" value="adh_short_C2"/>
    <property type="match status" value="1"/>
</dbReference>
<dbReference type="PANTHER" id="PTHR43071">
    <property type="entry name" value="2-AMINO-4-HYDROXY-6-HYDROXYMETHYLDIHYDROPTERIDINE PYROPHOSPHOKINASE"/>
    <property type="match status" value="1"/>
</dbReference>
<dbReference type="Proteomes" id="UP000503447">
    <property type="component" value="Chromosome"/>
</dbReference>
<keyword evidence="7 14" id="KW-0418">Kinase</keyword>
<gene>
    <name evidence="14" type="ORF">FTUN_4473</name>
</gene>
<evidence type="ECO:0000256" key="6">
    <source>
        <dbReference type="ARBA" id="ARBA00022741"/>
    </source>
</evidence>
<dbReference type="PRINTS" id="PR00081">
    <property type="entry name" value="GDHRDH"/>
</dbReference>
<dbReference type="Pfam" id="PF01288">
    <property type="entry name" value="HPPK"/>
    <property type="match status" value="1"/>
</dbReference>
<dbReference type="InterPro" id="IPR000550">
    <property type="entry name" value="Hppk"/>
</dbReference>
<evidence type="ECO:0000256" key="10">
    <source>
        <dbReference type="ARBA" id="ARBA00029409"/>
    </source>
</evidence>
<evidence type="ECO:0000256" key="4">
    <source>
        <dbReference type="ARBA" id="ARBA00016218"/>
    </source>
</evidence>
<dbReference type="InterPro" id="IPR035907">
    <property type="entry name" value="Hppk_sf"/>
</dbReference>
<dbReference type="GO" id="GO:0046654">
    <property type="term" value="P:tetrahydrofolate biosynthetic process"/>
    <property type="evidence" value="ECO:0007669"/>
    <property type="project" value="UniProtKB-UniPathway"/>
</dbReference>
<sequence>MRALVRIGLTRPLTPVGRPNPMTTAYVALGSNLGDRWATLSAAVRRLRAEPGVRVTAVSAFHETAPVDCPPGSGEFLNAAAAIETDRPPEDVLELLFRIERQFGRVRSEPNSPRTLDLDLILYGDRVIGTPALTLPHPRMHLRAFVLVPLAEIAAGAVHPVLGKTVGELAAAVAADDIRPVPRPPLPQTLTGLRALVTGSTSGIGLSIANEFRARGADVVTHGRRPGSGHHVAADLRDPAACDRLADEVWSRFGSIDVLVCNAGADTLTGDAAKWSFDEKLDALLAVDLRATMRLSRGLGGRMKARGRGCVLTVGWDQAETGMEGDSGQLFAAVKGAVTCFTRSLALSLAPEVRVNCLAPGWIRTAWGETASHVWQDRVRSETPLGVWGLAEDVAAAAAWLASPAAAFVTGQTVRVNGGAINA</sequence>
<dbReference type="GO" id="GO:0005524">
    <property type="term" value="F:ATP binding"/>
    <property type="evidence" value="ECO:0007669"/>
    <property type="project" value="UniProtKB-KW"/>
</dbReference>
<dbReference type="GO" id="GO:0016301">
    <property type="term" value="F:kinase activity"/>
    <property type="evidence" value="ECO:0007669"/>
    <property type="project" value="UniProtKB-KW"/>
</dbReference>
<evidence type="ECO:0000256" key="12">
    <source>
        <dbReference type="ARBA" id="ARBA00033413"/>
    </source>
</evidence>
<dbReference type="SUPFAM" id="SSF55083">
    <property type="entry name" value="6-hydroxymethyl-7,8-dihydropterin pyrophosphokinase, HPPK"/>
    <property type="match status" value="1"/>
</dbReference>
<name>A0A6M5YUC9_9BACT</name>
<dbReference type="EC" id="2.7.6.3" evidence="3"/>
<evidence type="ECO:0000259" key="13">
    <source>
        <dbReference type="Pfam" id="PF01288"/>
    </source>
</evidence>
<dbReference type="SUPFAM" id="SSF51735">
    <property type="entry name" value="NAD(P)-binding Rossmann-fold domains"/>
    <property type="match status" value="1"/>
</dbReference>
<dbReference type="Gene3D" id="3.40.50.720">
    <property type="entry name" value="NAD(P)-binding Rossmann-like Domain"/>
    <property type="match status" value="1"/>
</dbReference>
<evidence type="ECO:0000256" key="7">
    <source>
        <dbReference type="ARBA" id="ARBA00022777"/>
    </source>
</evidence>
<comment type="function">
    <text evidence="10">Catalyzes the transfer of pyrophosphate from adenosine triphosphate (ATP) to 6-hydroxymethyl-7,8-dihydropterin, an enzymatic step in folate biosynthesis pathway.</text>
</comment>
<evidence type="ECO:0000256" key="1">
    <source>
        <dbReference type="ARBA" id="ARBA00005051"/>
    </source>
</evidence>
<keyword evidence="8" id="KW-0067">ATP-binding</keyword>
<evidence type="ECO:0000256" key="5">
    <source>
        <dbReference type="ARBA" id="ARBA00022679"/>
    </source>
</evidence>
<dbReference type="InterPro" id="IPR002347">
    <property type="entry name" value="SDR_fam"/>
</dbReference>
<keyword evidence="5 14" id="KW-0808">Transferase</keyword>
<keyword evidence="15" id="KW-1185">Reference proteome</keyword>
<evidence type="ECO:0000256" key="3">
    <source>
        <dbReference type="ARBA" id="ARBA00013253"/>
    </source>
</evidence>
<proteinExistence type="inferred from homology"/>
<keyword evidence="9" id="KW-0289">Folate biosynthesis</keyword>
<reference evidence="15" key="1">
    <citation type="submission" date="2020-05" db="EMBL/GenBank/DDBJ databases">
        <title>Frigoriglobus tundricola gen. nov., sp. nov., a psychrotolerant cellulolytic planctomycete of the family Gemmataceae with two divergent copies of 16S rRNA gene.</title>
        <authorList>
            <person name="Kulichevskaya I.S."/>
            <person name="Ivanova A.A."/>
            <person name="Naumoff D.G."/>
            <person name="Beletsky A.V."/>
            <person name="Rijpstra W.I.C."/>
            <person name="Sinninghe Damste J.S."/>
            <person name="Mardanov A.V."/>
            <person name="Ravin N.V."/>
            <person name="Dedysh S.N."/>
        </authorList>
    </citation>
    <scope>NUCLEOTIDE SEQUENCE [LARGE SCALE GENOMIC DNA]</scope>
    <source>
        <strain evidence="15">PL17</strain>
    </source>
</reference>
<dbReference type="AlphaFoldDB" id="A0A6M5YUC9"/>
<evidence type="ECO:0000256" key="9">
    <source>
        <dbReference type="ARBA" id="ARBA00022909"/>
    </source>
</evidence>
<dbReference type="KEGG" id="ftj:FTUN_4473"/>
<dbReference type="GO" id="GO:0046656">
    <property type="term" value="P:folic acid biosynthetic process"/>
    <property type="evidence" value="ECO:0007669"/>
    <property type="project" value="UniProtKB-KW"/>
</dbReference>
<dbReference type="PRINTS" id="PR00080">
    <property type="entry name" value="SDRFAMILY"/>
</dbReference>
<feature type="domain" description="7,8-dihydro-6-hydroxymethylpterin-pyrophosphokinase" evidence="13">
    <location>
        <begin position="26"/>
        <end position="154"/>
    </location>
</feature>
<dbReference type="CDD" id="cd05233">
    <property type="entry name" value="SDR_c"/>
    <property type="match status" value="1"/>
</dbReference>
<evidence type="ECO:0000256" key="8">
    <source>
        <dbReference type="ARBA" id="ARBA00022840"/>
    </source>
</evidence>
<accession>A0A6M5YUC9</accession>
<evidence type="ECO:0000256" key="2">
    <source>
        <dbReference type="ARBA" id="ARBA00005810"/>
    </source>
</evidence>
<dbReference type="EMBL" id="CP053452">
    <property type="protein sequence ID" value="QJW96913.1"/>
    <property type="molecule type" value="Genomic_DNA"/>
</dbReference>
<organism evidence="14 15">
    <name type="scientific">Frigoriglobus tundricola</name>
    <dbReference type="NCBI Taxonomy" id="2774151"/>
    <lineage>
        <taxon>Bacteria</taxon>
        <taxon>Pseudomonadati</taxon>
        <taxon>Planctomycetota</taxon>
        <taxon>Planctomycetia</taxon>
        <taxon>Gemmatales</taxon>
        <taxon>Gemmataceae</taxon>
        <taxon>Frigoriglobus</taxon>
    </lineage>
</organism>
<dbReference type="UniPathway" id="UPA00077">
    <property type="reaction ID" value="UER00155"/>
</dbReference>
<evidence type="ECO:0000313" key="15">
    <source>
        <dbReference type="Proteomes" id="UP000503447"/>
    </source>
</evidence>
<comment type="similarity">
    <text evidence="2">Belongs to the HPPK family.</text>
</comment>
<evidence type="ECO:0000313" key="14">
    <source>
        <dbReference type="EMBL" id="QJW96913.1"/>
    </source>
</evidence>
<dbReference type="RefSeq" id="WP_227254973.1">
    <property type="nucleotide sequence ID" value="NZ_CP053452.2"/>
</dbReference>